<dbReference type="SUPFAM" id="SSF56219">
    <property type="entry name" value="DNase I-like"/>
    <property type="match status" value="1"/>
</dbReference>
<evidence type="ECO:0000256" key="1">
    <source>
        <dbReference type="SAM" id="MobiDB-lite"/>
    </source>
</evidence>
<feature type="non-terminal residue" evidence="2">
    <location>
        <position position="288"/>
    </location>
</feature>
<dbReference type="PANTHER" id="PTHR33710:SF79">
    <property type="entry name" value="OS06G0205337 PROTEIN"/>
    <property type="match status" value="1"/>
</dbReference>
<dbReference type="Proteomes" id="UP000824890">
    <property type="component" value="Unassembled WGS sequence"/>
</dbReference>
<feature type="region of interest" description="Disordered" evidence="1">
    <location>
        <begin position="98"/>
        <end position="125"/>
    </location>
</feature>
<dbReference type="EMBL" id="JAGKQM010000004">
    <property type="protein sequence ID" value="KAH0928385.1"/>
    <property type="molecule type" value="Genomic_DNA"/>
</dbReference>
<dbReference type="InterPro" id="IPR036691">
    <property type="entry name" value="Endo/exonu/phosph_ase_sf"/>
</dbReference>
<gene>
    <name evidence="2" type="ORF">HID58_014112</name>
</gene>
<feature type="non-terminal residue" evidence="2">
    <location>
        <position position="1"/>
    </location>
</feature>
<dbReference type="PANTHER" id="PTHR33710">
    <property type="entry name" value="BNAC02G09200D PROTEIN"/>
    <property type="match status" value="1"/>
</dbReference>
<feature type="compositionally biased region" description="Acidic residues" evidence="1">
    <location>
        <begin position="48"/>
        <end position="60"/>
    </location>
</feature>
<protein>
    <submittedName>
        <fullName evidence="2">Uncharacterized protein</fullName>
    </submittedName>
</protein>
<feature type="compositionally biased region" description="Basic residues" evidence="1">
    <location>
        <begin position="111"/>
        <end position="125"/>
    </location>
</feature>
<dbReference type="Gene3D" id="3.60.10.10">
    <property type="entry name" value="Endonuclease/exonuclease/phosphatase"/>
    <property type="match status" value="1"/>
</dbReference>
<organism evidence="2 3">
    <name type="scientific">Brassica napus</name>
    <name type="common">Rape</name>
    <dbReference type="NCBI Taxonomy" id="3708"/>
    <lineage>
        <taxon>Eukaryota</taxon>
        <taxon>Viridiplantae</taxon>
        <taxon>Streptophyta</taxon>
        <taxon>Embryophyta</taxon>
        <taxon>Tracheophyta</taxon>
        <taxon>Spermatophyta</taxon>
        <taxon>Magnoliopsida</taxon>
        <taxon>eudicotyledons</taxon>
        <taxon>Gunneridae</taxon>
        <taxon>Pentapetalae</taxon>
        <taxon>rosids</taxon>
        <taxon>malvids</taxon>
        <taxon>Brassicales</taxon>
        <taxon>Brassicaceae</taxon>
        <taxon>Brassiceae</taxon>
        <taxon>Brassica</taxon>
    </lineage>
</organism>
<evidence type="ECO:0000313" key="3">
    <source>
        <dbReference type="Proteomes" id="UP000824890"/>
    </source>
</evidence>
<reference evidence="2 3" key="1">
    <citation type="submission" date="2021-05" db="EMBL/GenBank/DDBJ databases">
        <title>Genome Assembly of Synthetic Allotetraploid Brassica napus Reveals Homoeologous Exchanges between Subgenomes.</title>
        <authorList>
            <person name="Davis J.T."/>
        </authorList>
    </citation>
    <scope>NUCLEOTIDE SEQUENCE [LARGE SCALE GENOMIC DNA]</scope>
    <source>
        <strain evidence="3">cv. Da-Ae</strain>
        <tissue evidence="2">Seedling</tissue>
    </source>
</reference>
<proteinExistence type="predicted"/>
<comment type="caution">
    <text evidence="2">The sequence shown here is derived from an EMBL/GenBank/DDBJ whole genome shotgun (WGS) entry which is preliminary data.</text>
</comment>
<evidence type="ECO:0000313" key="2">
    <source>
        <dbReference type="EMBL" id="KAH0928385.1"/>
    </source>
</evidence>
<name>A0ABQ8DG82_BRANA</name>
<sequence>FTQQEEINKEQWALVTSKAGRVASPDKIAVECASPNGFQLLQNLREEGEIDDDEEVEEVNSETTGNVDETDAVTEVNGDQNGGKSLTDTSLSLDLATTETEAERNVAGVTRRQHSSHRGRGKGAKRPIDVVEKCDMVDLAQVGPSFTWTNCQEENPISKKLDRVMVNSCWISSFPQSFVSFESGGVSDHLRMHTQLRDVPQGNMKPFKFFTHLTNHPRFLEVVARVWNESEPIFHSRSALRKLQEKLKALKFELRGLNRDMYGDLPGRVKQAYEELCARQTEAMQNPQ</sequence>
<accession>A0ABQ8DG82</accession>
<feature type="region of interest" description="Disordered" evidence="1">
    <location>
        <begin position="48"/>
        <end position="68"/>
    </location>
</feature>
<keyword evidence="3" id="KW-1185">Reference proteome</keyword>